<dbReference type="RefSeq" id="WP_005938670.1">
    <property type="nucleotide sequence ID" value="NZ_ATVK01000047.1"/>
</dbReference>
<organism evidence="1 2">
    <name type="scientific">Gordonia hirsuta DSM 44140 = NBRC 16056</name>
    <dbReference type="NCBI Taxonomy" id="1121927"/>
    <lineage>
        <taxon>Bacteria</taxon>
        <taxon>Bacillati</taxon>
        <taxon>Actinomycetota</taxon>
        <taxon>Actinomycetes</taxon>
        <taxon>Mycobacteriales</taxon>
        <taxon>Gordoniaceae</taxon>
        <taxon>Gordonia</taxon>
    </lineage>
</organism>
<name>L7L7K0_9ACTN</name>
<keyword evidence="2" id="KW-1185">Reference proteome</keyword>
<evidence type="ECO:0000313" key="1">
    <source>
        <dbReference type="EMBL" id="GAC57130.1"/>
    </source>
</evidence>
<evidence type="ECO:0000313" key="2">
    <source>
        <dbReference type="Proteomes" id="UP000053405"/>
    </source>
</evidence>
<dbReference type="eggNOG" id="ENOG5031VZ7">
    <property type="taxonomic scope" value="Bacteria"/>
</dbReference>
<reference evidence="1 2" key="1">
    <citation type="submission" date="2012-12" db="EMBL/GenBank/DDBJ databases">
        <title>Whole genome shotgun sequence of Gordonia hirsuta NBRC 16056.</title>
        <authorList>
            <person name="Isaki-Nakamura S."/>
            <person name="Hosoyama A."/>
            <person name="Tsuchikane K."/>
            <person name="Katsumata H."/>
            <person name="Baba S."/>
            <person name="Yamazaki S."/>
            <person name="Fujita N."/>
        </authorList>
    </citation>
    <scope>NUCLEOTIDE SEQUENCE [LARGE SCALE GENOMIC DNA]</scope>
    <source>
        <strain evidence="1 2">NBRC 16056</strain>
    </source>
</reference>
<dbReference type="EMBL" id="BANT01000016">
    <property type="protein sequence ID" value="GAC57130.1"/>
    <property type="molecule type" value="Genomic_DNA"/>
</dbReference>
<comment type="caution">
    <text evidence="1">The sequence shown here is derived from an EMBL/GenBank/DDBJ whole genome shotgun (WGS) entry which is preliminary data.</text>
</comment>
<sequence length="231" mass="24540">MSDRSPLDEGATLTTAVFGVPVGGLIQVWTDKPTVWHLADPEGFADAVGGGSLSRHRVRAGRYRELCLFDEETGTLMLQERQAVESSADGSQVGGRVFHSKPPSDVFGDPWEDLNSAIFRAAAGAFSRGELIVVEPGGWDDADGRYCLVVAVHDGGADQIILETVPTPTGSELWPATEETTGQTISAPASEDALRGAGALAVEAISRWGVAPWDITITYVVPEEAFTDDAR</sequence>
<dbReference type="AlphaFoldDB" id="L7L7K0"/>
<gene>
    <name evidence="1" type="ORF">GOHSU_16_00880</name>
</gene>
<accession>L7L7K0</accession>
<protein>
    <submittedName>
        <fullName evidence="1">Uncharacterized protein</fullName>
    </submittedName>
</protein>
<dbReference type="Proteomes" id="UP000053405">
    <property type="component" value="Unassembled WGS sequence"/>
</dbReference>
<proteinExistence type="predicted"/>
<dbReference type="OrthoDB" id="4376098at2"/>
<dbReference type="STRING" id="1121927.GOHSU_16_00880"/>